<dbReference type="PANTHER" id="PTHR11699">
    <property type="entry name" value="ALDEHYDE DEHYDROGENASE-RELATED"/>
    <property type="match status" value="1"/>
</dbReference>
<evidence type="ECO:0000256" key="1">
    <source>
        <dbReference type="ARBA" id="ARBA00023002"/>
    </source>
</evidence>
<feature type="active site" evidence="2">
    <location>
        <position position="330"/>
    </location>
</feature>
<evidence type="ECO:0000256" key="2">
    <source>
        <dbReference type="PROSITE-ProRule" id="PRU10007"/>
    </source>
</evidence>
<sequence>MTETQATSQHSAAPHPAEDAPAPGTPTATPAADASAPAAPAGPAGPAAPDGSPDAASSGATDAAPDGGNPVLTAPPGARTPADVVTPELVARLTEGVAGSGRTASHTPFTGERLAELPETTPLEVATAFERARDAQRAWARVPVRARAAVLLRFHDLLLARQDEVLDLIQLETGKTRLHAHEEVQVVAMAARHYGRRAGAYLKPRRHTGALPVLTRVEERRHPRGVVGQIAPWNYPLELSAGDALPAFAAGNAVVMKPDTETALTALWTRRLLIEAGLPEGVWQVVIGDGPVVGPAVVQEADYVSFTGSTRTGRLVAQGAATRLIGCSLELGGKNAMLVLDDADLDKAAEGAVRACFSSSGQLCISVERLLVHESVAEDFLARFAARTRAMRLGAVLGYGADMGSLSSARQLEAVRRHVEDAVARGAEVIAGGRARPDIGPWFHEPTILDGVDGTMAVCAEETFGPVVSVYRFRDDDEAVERANATPYGLNSSVWTRNGRRGRALAGRLRTGTANVNEAYAAGYGSVQAPMGGMGDSGLGRRHGAEGILKYTEPQTVAQQRLLPLAPSLGLSDEKYASVLSLGLRAMKALRLR</sequence>
<dbReference type="Gene3D" id="3.40.309.10">
    <property type="entry name" value="Aldehyde Dehydrogenase, Chain A, domain 2"/>
    <property type="match status" value="1"/>
</dbReference>
<keyword evidence="1 3" id="KW-0560">Oxidoreductase</keyword>
<reference evidence="6 7" key="1">
    <citation type="submission" date="2020-03" db="EMBL/GenBank/DDBJ databases">
        <title>WGS of actinomycetes isolated from Thailand.</title>
        <authorList>
            <person name="Thawai C."/>
        </authorList>
    </citation>
    <scope>NUCLEOTIDE SEQUENCE [LARGE SCALE GENOMIC DNA]</scope>
    <source>
        <strain evidence="6 7">PLAI 1-29</strain>
    </source>
</reference>
<evidence type="ECO:0000256" key="3">
    <source>
        <dbReference type="RuleBase" id="RU003345"/>
    </source>
</evidence>
<feature type="region of interest" description="Disordered" evidence="4">
    <location>
        <begin position="1"/>
        <end position="84"/>
    </location>
</feature>
<evidence type="ECO:0000256" key="4">
    <source>
        <dbReference type="SAM" id="MobiDB-lite"/>
    </source>
</evidence>
<feature type="domain" description="Aldehyde dehydrogenase" evidence="5">
    <location>
        <begin position="102"/>
        <end position="557"/>
    </location>
</feature>
<comment type="similarity">
    <text evidence="3">Belongs to the aldehyde dehydrogenase family.</text>
</comment>
<dbReference type="Proteomes" id="UP000695264">
    <property type="component" value="Unassembled WGS sequence"/>
</dbReference>
<dbReference type="InterPro" id="IPR015590">
    <property type="entry name" value="Aldehyde_DH_dom"/>
</dbReference>
<proteinExistence type="inferred from homology"/>
<dbReference type="Pfam" id="PF00171">
    <property type="entry name" value="Aldedh"/>
    <property type="match status" value="1"/>
</dbReference>
<accession>A0ABX1BSN7</accession>
<dbReference type="InterPro" id="IPR016162">
    <property type="entry name" value="Ald_DH_N"/>
</dbReference>
<dbReference type="CDD" id="cd07101">
    <property type="entry name" value="ALDH_SSADH2_GabD2"/>
    <property type="match status" value="1"/>
</dbReference>
<dbReference type="InterPro" id="IPR029510">
    <property type="entry name" value="Ald_DH_CS_GLU"/>
</dbReference>
<dbReference type="EMBL" id="JAATEN010000005">
    <property type="protein sequence ID" value="NJQ00734.1"/>
    <property type="molecule type" value="Genomic_DNA"/>
</dbReference>
<keyword evidence="7" id="KW-1185">Reference proteome</keyword>
<name>A0ABX1BSN7_9ACTN</name>
<dbReference type="InterPro" id="IPR016163">
    <property type="entry name" value="Ald_DH_C"/>
</dbReference>
<dbReference type="Gene3D" id="3.40.605.10">
    <property type="entry name" value="Aldehyde Dehydrogenase, Chain A, domain 1"/>
    <property type="match status" value="1"/>
</dbReference>
<protein>
    <submittedName>
        <fullName evidence="6">Succinate-semialdehyde dehydrogenase (NADP(+))</fullName>
    </submittedName>
</protein>
<feature type="compositionally biased region" description="Low complexity" evidence="4">
    <location>
        <begin position="12"/>
        <end position="68"/>
    </location>
</feature>
<dbReference type="InterPro" id="IPR016161">
    <property type="entry name" value="Ald_DH/histidinol_DH"/>
</dbReference>
<dbReference type="NCBIfam" id="NF006916">
    <property type="entry name" value="PRK09407.1"/>
    <property type="match status" value="1"/>
</dbReference>
<dbReference type="PROSITE" id="PS00687">
    <property type="entry name" value="ALDEHYDE_DEHYDR_GLU"/>
    <property type="match status" value="1"/>
</dbReference>
<evidence type="ECO:0000313" key="6">
    <source>
        <dbReference type="EMBL" id="NJQ00734.1"/>
    </source>
</evidence>
<organism evidence="6 7">
    <name type="scientific">Streptomyces zingiberis</name>
    <dbReference type="NCBI Taxonomy" id="2053010"/>
    <lineage>
        <taxon>Bacteria</taxon>
        <taxon>Bacillati</taxon>
        <taxon>Actinomycetota</taxon>
        <taxon>Actinomycetes</taxon>
        <taxon>Kitasatosporales</taxon>
        <taxon>Streptomycetaceae</taxon>
        <taxon>Streptomyces</taxon>
    </lineage>
</organism>
<gene>
    <name evidence="6" type="ORF">HCK00_09335</name>
</gene>
<evidence type="ECO:0000313" key="7">
    <source>
        <dbReference type="Proteomes" id="UP000695264"/>
    </source>
</evidence>
<feature type="compositionally biased region" description="Polar residues" evidence="4">
    <location>
        <begin position="1"/>
        <end position="11"/>
    </location>
</feature>
<comment type="caution">
    <text evidence="6">The sequence shown here is derived from an EMBL/GenBank/DDBJ whole genome shotgun (WGS) entry which is preliminary data.</text>
</comment>
<dbReference type="RefSeq" id="WP_168101315.1">
    <property type="nucleotide sequence ID" value="NZ_JAATEN010000005.1"/>
</dbReference>
<evidence type="ECO:0000259" key="5">
    <source>
        <dbReference type="Pfam" id="PF00171"/>
    </source>
</evidence>
<dbReference type="SUPFAM" id="SSF53720">
    <property type="entry name" value="ALDH-like"/>
    <property type="match status" value="1"/>
</dbReference>